<name>A0A0U4WPS7_9PSED</name>
<dbReference type="Pfam" id="PF04965">
    <property type="entry name" value="GPW_gp25"/>
    <property type="match status" value="1"/>
</dbReference>
<dbReference type="InterPro" id="IPR007048">
    <property type="entry name" value="IraD/Gp25-like"/>
</dbReference>
<organism evidence="2 3">
    <name type="scientific">Pseudomonas oryzihabitans</name>
    <dbReference type="NCBI Taxonomy" id="47885"/>
    <lineage>
        <taxon>Bacteria</taxon>
        <taxon>Pseudomonadati</taxon>
        <taxon>Pseudomonadota</taxon>
        <taxon>Gammaproteobacteria</taxon>
        <taxon>Pseudomonadales</taxon>
        <taxon>Pseudomonadaceae</taxon>
        <taxon>Pseudomonas</taxon>
    </lineage>
</organism>
<dbReference type="EMBL" id="CP013987">
    <property type="protein sequence ID" value="ALZ84707.1"/>
    <property type="molecule type" value="Genomic_DNA"/>
</dbReference>
<protein>
    <submittedName>
        <fullName evidence="2">Baseplate assembly protein</fullName>
    </submittedName>
</protein>
<evidence type="ECO:0000313" key="2">
    <source>
        <dbReference type="EMBL" id="ALZ84707.1"/>
    </source>
</evidence>
<dbReference type="AlphaFoldDB" id="A0A0U4WPS7"/>
<dbReference type="Gene3D" id="3.10.450.40">
    <property type="match status" value="1"/>
</dbReference>
<evidence type="ECO:0000259" key="1">
    <source>
        <dbReference type="Pfam" id="PF04965"/>
    </source>
</evidence>
<dbReference type="Proteomes" id="UP000064137">
    <property type="component" value="Chromosome"/>
</dbReference>
<dbReference type="SUPFAM" id="SSF160719">
    <property type="entry name" value="gpW/gp25-like"/>
    <property type="match status" value="1"/>
</dbReference>
<dbReference type="RefSeq" id="WP_059314896.1">
    <property type="nucleotide sequence ID" value="NZ_CP013987.1"/>
</dbReference>
<feature type="domain" description="IraD/Gp25-like" evidence="1">
    <location>
        <begin position="12"/>
        <end position="84"/>
    </location>
</feature>
<accession>A0A0U4WPS7</accession>
<reference evidence="2 3" key="1">
    <citation type="submission" date="2016-01" db="EMBL/GenBank/DDBJ databases">
        <title>Annotation of Pseudomonas oryzihabitans USDA-ARS-USMARC-56511.</title>
        <authorList>
            <person name="Harhay G.P."/>
            <person name="Harhay D.M."/>
            <person name="Smith T.P.L."/>
            <person name="Bono J.L."/>
            <person name="Heaton M.P."/>
            <person name="Clawson M.L."/>
            <person name="Chitko-Mckown C.G."/>
            <person name="Capik S.F."/>
            <person name="DeDonder K.D."/>
            <person name="Apley M.D."/>
            <person name="Lubbers B.V."/>
            <person name="White B.J."/>
            <person name="Larson R.L."/>
        </authorList>
    </citation>
    <scope>NUCLEOTIDE SEQUENCE [LARGE SCALE GENOMIC DNA]</scope>
    <source>
        <strain evidence="2 3">USDA-ARS-USMARC-56511</strain>
    </source>
</reference>
<sequence>MNRSTGLTVTDLEHLQQSVADILTTPIGSRLMRRDYGCDLFSLIDQPLNGALALQAKAVIVIALLRWEPRINLTRIALELGDKSGQAFVDLEGYSTVTNTAVSLRALLTLGGTR</sequence>
<dbReference type="KEGG" id="por:APT59_11065"/>
<proteinExistence type="predicted"/>
<evidence type="ECO:0000313" key="3">
    <source>
        <dbReference type="Proteomes" id="UP000064137"/>
    </source>
</evidence>
<gene>
    <name evidence="2" type="ORF">APT59_11065</name>
</gene>
<dbReference type="OrthoDB" id="9802846at2"/>